<dbReference type="eggNOG" id="COG4196">
    <property type="taxonomic scope" value="Bacteria"/>
</dbReference>
<reference evidence="4 5" key="1">
    <citation type="submission" date="2007-04" db="EMBL/GenBank/DDBJ databases">
        <authorList>
            <person name="Fulton L."/>
            <person name="Clifton S."/>
            <person name="Fulton B."/>
            <person name="Xu J."/>
            <person name="Minx P."/>
            <person name="Pepin K.H."/>
            <person name="Johnson M."/>
            <person name="Thiruvilangam P."/>
            <person name="Bhonagiri V."/>
            <person name="Nash W.E."/>
            <person name="Mardis E.R."/>
            <person name="Wilson R.K."/>
        </authorList>
    </citation>
    <scope>NUCLEOTIDE SEQUENCE [LARGE SCALE GENOMIC DNA]</scope>
    <source>
        <strain evidence="4 5">ATCC 29799</strain>
    </source>
</reference>
<evidence type="ECO:0000313" key="4">
    <source>
        <dbReference type="EMBL" id="EDN01967.1"/>
    </source>
</evidence>
<reference evidence="4 5" key="2">
    <citation type="submission" date="2007-06" db="EMBL/GenBank/DDBJ databases">
        <title>Draft genome sequence of Pseudoflavonifractor capillosus ATCC 29799.</title>
        <authorList>
            <person name="Sudarsanam P."/>
            <person name="Ley R."/>
            <person name="Guruge J."/>
            <person name="Turnbaugh P.J."/>
            <person name="Mahowald M."/>
            <person name="Liep D."/>
            <person name="Gordon J."/>
        </authorList>
    </citation>
    <scope>NUCLEOTIDE SEQUENCE [LARGE SCALE GENOMIC DNA]</scope>
    <source>
        <strain evidence="4 5">ATCC 29799</strain>
    </source>
</reference>
<dbReference type="PROSITE" id="PS51272">
    <property type="entry name" value="SLH"/>
    <property type="match status" value="2"/>
</dbReference>
<keyword evidence="1" id="KW-0677">Repeat</keyword>
<gene>
    <name evidence="4" type="ORF">BACCAP_00311</name>
</gene>
<dbReference type="Pfam" id="PF00395">
    <property type="entry name" value="SLH"/>
    <property type="match status" value="2"/>
</dbReference>
<feature type="domain" description="SLH" evidence="3">
    <location>
        <begin position="94"/>
        <end position="157"/>
    </location>
</feature>
<dbReference type="STRING" id="411467.BACCAP_00311"/>
<dbReference type="Proteomes" id="UP000003639">
    <property type="component" value="Unassembled WGS sequence"/>
</dbReference>
<keyword evidence="2" id="KW-0732">Signal</keyword>
<feature type="chain" id="PRO_5002698969" description="SLH domain-containing protein" evidence="2">
    <location>
        <begin position="28"/>
        <end position="852"/>
    </location>
</feature>
<keyword evidence="5" id="KW-1185">Reference proteome</keyword>
<dbReference type="EMBL" id="AAXG02000002">
    <property type="protein sequence ID" value="EDN01967.1"/>
    <property type="molecule type" value="Genomic_DNA"/>
</dbReference>
<proteinExistence type="predicted"/>
<accession>A6NQ42</accession>
<evidence type="ECO:0000256" key="1">
    <source>
        <dbReference type="ARBA" id="ARBA00022737"/>
    </source>
</evidence>
<dbReference type="AlphaFoldDB" id="A6NQ42"/>
<sequence>MRNLKRVLSLALASVMLLGMMVIGAGAADKTAADLTDMDKVTNKEAVSVMVDLGIIEGKPDGSFAPTEGVDRATMAKLITYVLMGDVDAAIFEGTSTDLTDINTNWAEGYIKYCYANGIISGDGQGHFFPTQGVTVVQAAKMLLVALGYDAEASKYQNNSMWSVNIMKDAQVAGLLNGVEGSANDTLTRDGAAQMIFNTLNAKTVTPKFQYDMGVQYLSEYVVSSTTLGYQTYGMVKVTATVTGIENGKAVLSPATVGTNNLAISKTLTATPDMVGNVVSLYVKGTLDTNGKLAKAEKLISTSLVISSTNVLGTSTDGTKVTGYVANTTNDLTTNKSGNKKYIAELDEGATYFENGTKLDDVNAANAKIVAGTVVELIDANNNGKADLVKLTNKAVKTLTNNVKTKTEDDVLMVSVPGVTSDYVDAKTVSGYEGLVKNDVVLTVEIGGVTYIEKATSVEGVVTGIKNDTYKVDGVYYAKSGLVSNAMEGYTANDFKNTYTFYLDNGNNIVKAVKVTEETVTKTAVVLDYGKISGSGIGGTNVFQAQLLFEDGTVEIVEMSKFGGKTVVASGADQNEVNYDTVNVAGNEGVFVDYSVDKNGKYELTKVADTDDIKVTTIAAETAIKSNTAKFDGTHVANANTIFLVKKGTGSNVTYTAYKGIANVPAIAAGEGNLASGQVVSKNGVATYVYLDTAKVSGDVAAAKYAYILNKDAYEVVSDGNNGLDYVYSAIVDGVKTTLTVDKTEYVGTNGLVTYVTTDGVVSEAVKAVTPATGLESVSGGTLVLKNAFAGKTAYLYNDDTVFYTINAKTGSVETVNASDIETSATVQVAVVLAKGTTNDTASVVFVITPAV</sequence>
<organism evidence="4 5">
    <name type="scientific">Pseudoflavonifractor capillosus ATCC 29799</name>
    <dbReference type="NCBI Taxonomy" id="411467"/>
    <lineage>
        <taxon>Bacteria</taxon>
        <taxon>Bacillati</taxon>
        <taxon>Bacillota</taxon>
        <taxon>Clostridia</taxon>
        <taxon>Eubacteriales</taxon>
        <taxon>Oscillospiraceae</taxon>
        <taxon>Pseudoflavonifractor</taxon>
    </lineage>
</organism>
<dbReference type="InterPro" id="IPR001119">
    <property type="entry name" value="SLH_dom"/>
</dbReference>
<dbReference type="RefSeq" id="WP_006570873.1">
    <property type="nucleotide sequence ID" value="NZ_AAXG02000002.1"/>
</dbReference>
<dbReference type="OrthoDB" id="1856031at2"/>
<evidence type="ECO:0000259" key="3">
    <source>
        <dbReference type="PROSITE" id="PS51272"/>
    </source>
</evidence>
<feature type="domain" description="SLH" evidence="3">
    <location>
        <begin position="30"/>
        <end position="93"/>
    </location>
</feature>
<evidence type="ECO:0000313" key="5">
    <source>
        <dbReference type="Proteomes" id="UP000003639"/>
    </source>
</evidence>
<name>A6NQ42_9FIRM</name>
<evidence type="ECO:0000256" key="2">
    <source>
        <dbReference type="SAM" id="SignalP"/>
    </source>
</evidence>
<protein>
    <recommendedName>
        <fullName evidence="3">SLH domain-containing protein</fullName>
    </recommendedName>
</protein>
<comment type="caution">
    <text evidence="4">The sequence shown here is derived from an EMBL/GenBank/DDBJ whole genome shotgun (WGS) entry which is preliminary data.</text>
</comment>
<feature type="signal peptide" evidence="2">
    <location>
        <begin position="1"/>
        <end position="27"/>
    </location>
</feature>